<evidence type="ECO:0000313" key="8">
    <source>
        <dbReference type="EMBL" id="TFL01479.1"/>
    </source>
</evidence>
<dbReference type="Proteomes" id="UP000305067">
    <property type="component" value="Unassembled WGS sequence"/>
</dbReference>
<evidence type="ECO:0000256" key="5">
    <source>
        <dbReference type="PROSITE-ProRule" id="PRU00282"/>
    </source>
</evidence>
<feature type="transmembrane region" description="Helical" evidence="7">
    <location>
        <begin position="12"/>
        <end position="36"/>
    </location>
</feature>
<feature type="transmembrane region" description="Helical" evidence="7">
    <location>
        <begin position="113"/>
        <end position="135"/>
    </location>
</feature>
<protein>
    <recommendedName>
        <fullName evidence="10">Mitochondrial carrier domain-containing protein</fullName>
    </recommendedName>
</protein>
<organism evidence="8 9">
    <name type="scientific">Pterulicium gracile</name>
    <dbReference type="NCBI Taxonomy" id="1884261"/>
    <lineage>
        <taxon>Eukaryota</taxon>
        <taxon>Fungi</taxon>
        <taxon>Dikarya</taxon>
        <taxon>Basidiomycota</taxon>
        <taxon>Agaricomycotina</taxon>
        <taxon>Agaricomycetes</taxon>
        <taxon>Agaricomycetidae</taxon>
        <taxon>Agaricales</taxon>
        <taxon>Pleurotineae</taxon>
        <taxon>Pterulaceae</taxon>
        <taxon>Pterulicium</taxon>
    </lineage>
</organism>
<dbReference type="PROSITE" id="PS50920">
    <property type="entry name" value="SOLCAR"/>
    <property type="match status" value="2"/>
</dbReference>
<feature type="repeat" description="Solcar" evidence="5">
    <location>
        <begin position="148"/>
        <end position="255"/>
    </location>
</feature>
<dbReference type="PANTHER" id="PTHR46080:SF18">
    <property type="entry name" value="MITOCHONDRIAL SUBSTRATE CARRIER FAMILY PROTEIN J"/>
    <property type="match status" value="1"/>
</dbReference>
<comment type="similarity">
    <text evidence="6">Belongs to the mitochondrial carrier (TC 2.A.29) family.</text>
</comment>
<gene>
    <name evidence="8" type="ORF">BDV98DRAFT_568146</name>
</gene>
<evidence type="ECO:0000256" key="6">
    <source>
        <dbReference type="RuleBase" id="RU000488"/>
    </source>
</evidence>
<evidence type="ECO:0000313" key="9">
    <source>
        <dbReference type="Proteomes" id="UP000305067"/>
    </source>
</evidence>
<keyword evidence="9" id="KW-1185">Reference proteome</keyword>
<name>A0A5C3QMM2_9AGAR</name>
<reference evidence="8 9" key="1">
    <citation type="journal article" date="2019" name="Nat. Ecol. Evol.">
        <title>Megaphylogeny resolves global patterns of mushroom evolution.</title>
        <authorList>
            <person name="Varga T."/>
            <person name="Krizsan K."/>
            <person name="Foldi C."/>
            <person name="Dima B."/>
            <person name="Sanchez-Garcia M."/>
            <person name="Sanchez-Ramirez S."/>
            <person name="Szollosi G.J."/>
            <person name="Szarkandi J.G."/>
            <person name="Papp V."/>
            <person name="Albert L."/>
            <person name="Andreopoulos W."/>
            <person name="Angelini C."/>
            <person name="Antonin V."/>
            <person name="Barry K.W."/>
            <person name="Bougher N.L."/>
            <person name="Buchanan P."/>
            <person name="Buyck B."/>
            <person name="Bense V."/>
            <person name="Catcheside P."/>
            <person name="Chovatia M."/>
            <person name="Cooper J."/>
            <person name="Damon W."/>
            <person name="Desjardin D."/>
            <person name="Finy P."/>
            <person name="Geml J."/>
            <person name="Haridas S."/>
            <person name="Hughes K."/>
            <person name="Justo A."/>
            <person name="Karasinski D."/>
            <person name="Kautmanova I."/>
            <person name="Kiss B."/>
            <person name="Kocsube S."/>
            <person name="Kotiranta H."/>
            <person name="LaButti K.M."/>
            <person name="Lechner B.E."/>
            <person name="Liimatainen K."/>
            <person name="Lipzen A."/>
            <person name="Lukacs Z."/>
            <person name="Mihaltcheva S."/>
            <person name="Morgado L.N."/>
            <person name="Niskanen T."/>
            <person name="Noordeloos M.E."/>
            <person name="Ohm R.A."/>
            <person name="Ortiz-Santana B."/>
            <person name="Ovrebo C."/>
            <person name="Racz N."/>
            <person name="Riley R."/>
            <person name="Savchenko A."/>
            <person name="Shiryaev A."/>
            <person name="Soop K."/>
            <person name="Spirin V."/>
            <person name="Szebenyi C."/>
            <person name="Tomsovsky M."/>
            <person name="Tulloss R.E."/>
            <person name="Uehling J."/>
            <person name="Grigoriev I.V."/>
            <person name="Vagvolgyi C."/>
            <person name="Papp T."/>
            <person name="Martin F.M."/>
            <person name="Miettinen O."/>
            <person name="Hibbett D.S."/>
            <person name="Nagy L.G."/>
        </authorList>
    </citation>
    <scope>NUCLEOTIDE SEQUENCE [LARGE SCALE GENOMIC DNA]</scope>
    <source>
        <strain evidence="8 9">CBS 309.79</strain>
    </source>
</reference>
<feature type="repeat" description="Solcar" evidence="5">
    <location>
        <begin position="1"/>
        <end position="42"/>
    </location>
</feature>
<sequence>MFMRVYRLEGIPGFYKGFMPTIVSLFIISILLIIFSDSPAPSHGTYRAPSISIPGVLLYSLGMMILNLPRVVLTSRAITTPHRLPWFSPLTSLRLLLTPTELRAPYTLYLTPGLLAAQSAHIAYVVLFLGTARHFLIPTPLDKIPEGEGFPTMRVLVFVALSLGSTVVLTPLEVISTRLAIQRNHEVGGEFATLAQEDGQGDEFAGDGEDVIGLRNEEDPYHGLVDCAKSILHEEGMAALFRGWWVTMLAGGASL</sequence>
<evidence type="ECO:0000256" key="4">
    <source>
        <dbReference type="ARBA" id="ARBA00023136"/>
    </source>
</evidence>
<keyword evidence="3 7" id="KW-1133">Transmembrane helix</keyword>
<dbReference type="STRING" id="1884261.A0A5C3QMM2"/>
<dbReference type="EMBL" id="ML178825">
    <property type="protein sequence ID" value="TFL01479.1"/>
    <property type="molecule type" value="Genomic_DNA"/>
</dbReference>
<keyword evidence="2 5" id="KW-0812">Transmembrane</keyword>
<dbReference type="InterPro" id="IPR018108">
    <property type="entry name" value="MCP_transmembrane"/>
</dbReference>
<evidence type="ECO:0008006" key="10">
    <source>
        <dbReference type="Google" id="ProtNLM"/>
    </source>
</evidence>
<feature type="transmembrane region" description="Helical" evidence="7">
    <location>
        <begin position="155"/>
        <end position="175"/>
    </location>
</feature>
<dbReference type="PANTHER" id="PTHR46080">
    <property type="entry name" value="MITOCHONDRIAL SUBSTRATE CARRIER FAMILY PROTEIN J"/>
    <property type="match status" value="1"/>
</dbReference>
<keyword evidence="6" id="KW-0813">Transport</keyword>
<evidence type="ECO:0000256" key="1">
    <source>
        <dbReference type="ARBA" id="ARBA00004141"/>
    </source>
</evidence>
<dbReference type="GO" id="GO:0016020">
    <property type="term" value="C:membrane"/>
    <property type="evidence" value="ECO:0007669"/>
    <property type="project" value="UniProtKB-SubCell"/>
</dbReference>
<dbReference type="InterPro" id="IPR023395">
    <property type="entry name" value="MCP_dom_sf"/>
</dbReference>
<feature type="transmembrane region" description="Helical" evidence="7">
    <location>
        <begin position="56"/>
        <end position="73"/>
    </location>
</feature>
<proteinExistence type="inferred from homology"/>
<dbReference type="AlphaFoldDB" id="A0A5C3QMM2"/>
<dbReference type="SUPFAM" id="SSF103506">
    <property type="entry name" value="Mitochondrial carrier"/>
    <property type="match status" value="1"/>
</dbReference>
<comment type="subcellular location">
    <subcellularLocation>
        <location evidence="1">Membrane</location>
        <topology evidence="1">Multi-pass membrane protein</topology>
    </subcellularLocation>
</comment>
<evidence type="ECO:0000256" key="3">
    <source>
        <dbReference type="ARBA" id="ARBA00022989"/>
    </source>
</evidence>
<accession>A0A5C3QMM2</accession>
<dbReference type="OrthoDB" id="21292at2759"/>
<evidence type="ECO:0000256" key="7">
    <source>
        <dbReference type="SAM" id="Phobius"/>
    </source>
</evidence>
<evidence type="ECO:0000256" key="2">
    <source>
        <dbReference type="ARBA" id="ARBA00022692"/>
    </source>
</evidence>
<dbReference type="Gene3D" id="1.50.40.10">
    <property type="entry name" value="Mitochondrial carrier domain"/>
    <property type="match status" value="1"/>
</dbReference>
<dbReference type="Pfam" id="PF00153">
    <property type="entry name" value="Mito_carr"/>
    <property type="match status" value="1"/>
</dbReference>
<keyword evidence="4 5" id="KW-0472">Membrane</keyword>